<dbReference type="InterPro" id="IPR017900">
    <property type="entry name" value="4Fe4S_Fe_S_CS"/>
</dbReference>
<comment type="subcellular location">
    <subcellularLocation>
        <location evidence="1">Cell envelope</location>
    </subcellularLocation>
</comment>
<proteinExistence type="predicted"/>
<comment type="caution">
    <text evidence="9">The sequence shown here is derived from an EMBL/GenBank/DDBJ whole genome shotgun (WGS) entry which is preliminary data.</text>
</comment>
<accession>A0ABU9VPY1</accession>
<evidence type="ECO:0000256" key="4">
    <source>
        <dbReference type="ARBA" id="ARBA00022737"/>
    </source>
</evidence>
<dbReference type="EMBL" id="JBCITM010000001">
    <property type="protein sequence ID" value="MEN1759152.1"/>
    <property type="molecule type" value="Genomic_DNA"/>
</dbReference>
<feature type="domain" description="4Fe-4S ferredoxin-type" evidence="8">
    <location>
        <begin position="7"/>
        <end position="35"/>
    </location>
</feature>
<evidence type="ECO:0000256" key="7">
    <source>
        <dbReference type="SAM" id="MobiDB-lite"/>
    </source>
</evidence>
<reference evidence="9 10" key="1">
    <citation type="submission" date="2024-04" db="EMBL/GenBank/DDBJ databases">
        <title>Genome sequencing and metabolic network reconstruction of aminoacids and betaine degradation by Anoxynatronum sibiricum.</title>
        <authorList>
            <person name="Detkova E.N."/>
            <person name="Boltjanskaja Y.V."/>
            <person name="Mardanov A.V."/>
            <person name="Kevbrin V."/>
        </authorList>
    </citation>
    <scope>NUCLEOTIDE SEQUENCE [LARGE SCALE GENOMIC DNA]</scope>
    <source>
        <strain evidence="9 10">Z-7981</strain>
    </source>
</reference>
<evidence type="ECO:0000313" key="10">
    <source>
        <dbReference type="Proteomes" id="UP001407405"/>
    </source>
</evidence>
<dbReference type="InterPro" id="IPR017896">
    <property type="entry name" value="4Fe4S_Fe-S-bd"/>
</dbReference>
<evidence type="ECO:0000259" key="8">
    <source>
        <dbReference type="PROSITE" id="PS51379"/>
    </source>
</evidence>
<evidence type="ECO:0000256" key="1">
    <source>
        <dbReference type="ARBA" id="ARBA00004196"/>
    </source>
</evidence>
<feature type="compositionally biased region" description="Basic and acidic residues" evidence="7">
    <location>
        <begin position="281"/>
        <end position="293"/>
    </location>
</feature>
<keyword evidence="6" id="KW-0411">Iron-sulfur</keyword>
<dbReference type="Gene3D" id="3.30.70.20">
    <property type="match status" value="2"/>
</dbReference>
<dbReference type="SUPFAM" id="SSF54862">
    <property type="entry name" value="4Fe-4S ferredoxins"/>
    <property type="match status" value="1"/>
</dbReference>
<evidence type="ECO:0000256" key="5">
    <source>
        <dbReference type="ARBA" id="ARBA00023004"/>
    </source>
</evidence>
<gene>
    <name evidence="9" type="ORF">AAIG11_01580</name>
</gene>
<protein>
    <submittedName>
        <fullName evidence="9">4Fe-4S dicluster domain-containing protein</fullName>
    </submittedName>
</protein>
<keyword evidence="2" id="KW-0004">4Fe-4S</keyword>
<evidence type="ECO:0000256" key="6">
    <source>
        <dbReference type="ARBA" id="ARBA00023014"/>
    </source>
</evidence>
<evidence type="ECO:0000256" key="2">
    <source>
        <dbReference type="ARBA" id="ARBA00022485"/>
    </source>
</evidence>
<dbReference type="PANTHER" id="PTHR43545:SF1">
    <property type="entry name" value="HYDROGENASE-2 OPERON PROTEIN HYBA"/>
    <property type="match status" value="1"/>
</dbReference>
<feature type="region of interest" description="Disordered" evidence="7">
    <location>
        <begin position="272"/>
        <end position="293"/>
    </location>
</feature>
<organism evidence="9 10">
    <name type="scientific">Anoxynatronum sibiricum</name>
    <dbReference type="NCBI Taxonomy" id="210623"/>
    <lineage>
        <taxon>Bacteria</taxon>
        <taxon>Bacillati</taxon>
        <taxon>Bacillota</taxon>
        <taxon>Clostridia</taxon>
        <taxon>Eubacteriales</taxon>
        <taxon>Clostridiaceae</taxon>
        <taxon>Anoxynatronum</taxon>
    </lineage>
</organism>
<feature type="domain" description="4Fe-4S ferredoxin-type" evidence="8">
    <location>
        <begin position="97"/>
        <end position="126"/>
    </location>
</feature>
<dbReference type="PIRSF" id="PIRSF036298">
    <property type="entry name" value="FDH_4Fe4S"/>
    <property type="match status" value="1"/>
</dbReference>
<keyword evidence="10" id="KW-1185">Reference proteome</keyword>
<feature type="domain" description="4Fe-4S ferredoxin-type" evidence="8">
    <location>
        <begin position="65"/>
        <end position="96"/>
    </location>
</feature>
<keyword evidence="3" id="KW-0479">Metal-binding</keyword>
<dbReference type="PROSITE" id="PS51379">
    <property type="entry name" value="4FE4S_FER_2"/>
    <property type="match status" value="3"/>
</dbReference>
<dbReference type="InterPro" id="IPR014603">
    <property type="entry name" value="Formate_DH_Fe-S_su"/>
</dbReference>
<keyword evidence="5" id="KW-0408">Iron</keyword>
<dbReference type="Proteomes" id="UP001407405">
    <property type="component" value="Unassembled WGS sequence"/>
</dbReference>
<evidence type="ECO:0000313" key="9">
    <source>
        <dbReference type="EMBL" id="MEN1759152.1"/>
    </source>
</evidence>
<evidence type="ECO:0000256" key="3">
    <source>
        <dbReference type="ARBA" id="ARBA00022723"/>
    </source>
</evidence>
<name>A0ABU9VPY1_9CLOT</name>
<dbReference type="InterPro" id="IPR051555">
    <property type="entry name" value="FDH_Electron_Transfer_Unit"/>
</dbReference>
<sequence length="293" mass="32088">MSNQNEMTMLVDHSLCIGCEACTAVCKNVYDSDASIYDVTPLIFRTKISELNTGEYYSGSAAGSMRKIYKKNACLHCTEASCVMACPTRACHKNEDGLVVIDERLCISCNYCAKNCPYNAISYDRPAGAVNKCSLCDARIDQGLEPLCSTVCPTKAVQFGSRDTMIAHASQRVEDLKNQGYVSANIYGTTEFSGQRVLMVLDEAPSAYGLPVNPQIPLSLRLWSALPLRPLVLAAVGAVVGFNFLHSRKYEQKAAEVRQKHAAAPYCYVIPGQDEDDDLEAMDRERESSDSSS</sequence>
<keyword evidence="4" id="KW-0677">Repeat</keyword>
<dbReference type="RefSeq" id="WP_343184530.1">
    <property type="nucleotide sequence ID" value="NZ_JBCITM010000001.1"/>
</dbReference>
<dbReference type="PROSITE" id="PS00198">
    <property type="entry name" value="4FE4S_FER_1"/>
    <property type="match status" value="1"/>
</dbReference>
<dbReference type="Pfam" id="PF13247">
    <property type="entry name" value="Fer4_11"/>
    <property type="match status" value="1"/>
</dbReference>
<dbReference type="PANTHER" id="PTHR43545">
    <property type="entry name" value="FORMATE DEHYDROGENASE, NITRATE-INDUCIBLE, IRON-SULFUR SUBUNIT"/>
    <property type="match status" value="1"/>
</dbReference>